<evidence type="ECO:0000256" key="1">
    <source>
        <dbReference type="SAM" id="Phobius"/>
    </source>
</evidence>
<name>A0ABV6PHC7_9SPHN</name>
<organism evidence="2 3">
    <name type="scientific">Novosphingobium aquiterrae</name>
    <dbReference type="NCBI Taxonomy" id="624388"/>
    <lineage>
        <taxon>Bacteria</taxon>
        <taxon>Pseudomonadati</taxon>
        <taxon>Pseudomonadota</taxon>
        <taxon>Alphaproteobacteria</taxon>
        <taxon>Sphingomonadales</taxon>
        <taxon>Sphingomonadaceae</taxon>
        <taxon>Novosphingobium</taxon>
    </lineage>
</organism>
<keyword evidence="1" id="KW-0472">Membrane</keyword>
<dbReference type="RefSeq" id="WP_379480728.1">
    <property type="nucleotide sequence ID" value="NZ_JBHLTL010000004.1"/>
</dbReference>
<dbReference type="Pfam" id="PF07330">
    <property type="entry name" value="DUF1467"/>
    <property type="match status" value="1"/>
</dbReference>
<dbReference type="EMBL" id="JBHLTL010000004">
    <property type="protein sequence ID" value="MFC0589233.1"/>
    <property type="molecule type" value="Genomic_DNA"/>
</dbReference>
<feature type="transmembrane region" description="Helical" evidence="1">
    <location>
        <begin position="57"/>
        <end position="77"/>
    </location>
</feature>
<feature type="transmembrane region" description="Helical" evidence="1">
    <location>
        <begin position="6"/>
        <end position="26"/>
    </location>
</feature>
<proteinExistence type="predicted"/>
<evidence type="ECO:0000313" key="2">
    <source>
        <dbReference type="EMBL" id="MFC0589233.1"/>
    </source>
</evidence>
<accession>A0ABV6PHC7</accession>
<comment type="caution">
    <text evidence="2">The sequence shown here is derived from an EMBL/GenBank/DDBJ whole genome shotgun (WGS) entry which is preliminary data.</text>
</comment>
<evidence type="ECO:0000313" key="3">
    <source>
        <dbReference type="Proteomes" id="UP001589943"/>
    </source>
</evidence>
<gene>
    <name evidence="2" type="ORF">ACFFF7_07395</name>
</gene>
<protein>
    <submittedName>
        <fullName evidence="2">DUF1467 family protein</fullName>
    </submittedName>
</protein>
<keyword evidence="3" id="KW-1185">Reference proteome</keyword>
<keyword evidence="1" id="KW-1133">Transmembrane helix</keyword>
<sequence length="90" mass="10098">MKWTSIIAIYALFWVLSAFIILPFGVRTHDEAGIAKIPGQADSAPANFDPARIARRATLLALVLFGLYYLNYVNGWIGMELFDFYPGREA</sequence>
<dbReference type="Proteomes" id="UP001589943">
    <property type="component" value="Unassembled WGS sequence"/>
</dbReference>
<dbReference type="InterPro" id="IPR009935">
    <property type="entry name" value="DUF1467"/>
</dbReference>
<keyword evidence="1" id="KW-0812">Transmembrane</keyword>
<reference evidence="2 3" key="1">
    <citation type="submission" date="2024-09" db="EMBL/GenBank/DDBJ databases">
        <authorList>
            <person name="Sun Q."/>
            <person name="Mori K."/>
        </authorList>
    </citation>
    <scope>NUCLEOTIDE SEQUENCE [LARGE SCALE GENOMIC DNA]</scope>
    <source>
        <strain evidence="2 3">NCAIM B.02537</strain>
    </source>
</reference>